<dbReference type="InterPro" id="IPR012999">
    <property type="entry name" value="Pyr_OxRdtase_I_AS"/>
</dbReference>
<comment type="catalytic activity">
    <reaction evidence="9">
        <text>2 glutathione + NADP(+) = glutathione disulfide + NADPH + H(+)</text>
        <dbReference type="Rhea" id="RHEA:11740"/>
        <dbReference type="ChEBI" id="CHEBI:15378"/>
        <dbReference type="ChEBI" id="CHEBI:57783"/>
        <dbReference type="ChEBI" id="CHEBI:57925"/>
        <dbReference type="ChEBI" id="CHEBI:58297"/>
        <dbReference type="ChEBI" id="CHEBI:58349"/>
        <dbReference type="EC" id="1.8.1.7"/>
    </reaction>
</comment>
<dbReference type="PANTHER" id="PTHR42737:SF7">
    <property type="entry name" value="THIOREDOXIN-DISULFIDE REDUCTASE"/>
    <property type="match status" value="1"/>
</dbReference>
<dbReference type="GO" id="GO:0006749">
    <property type="term" value="P:glutathione metabolic process"/>
    <property type="evidence" value="ECO:0007669"/>
    <property type="project" value="TreeGrafter"/>
</dbReference>
<dbReference type="FunFam" id="3.50.50.60:FF:000012">
    <property type="entry name" value="Thioredoxin reductase 1, cytoplasmic"/>
    <property type="match status" value="1"/>
</dbReference>
<keyword evidence="5" id="KW-0521">NADP</keyword>
<dbReference type="AlphaFoldDB" id="A0A5C6N4V6"/>
<evidence type="ECO:0000259" key="12">
    <source>
        <dbReference type="Pfam" id="PF02852"/>
    </source>
</evidence>
<dbReference type="Gene3D" id="3.50.50.60">
    <property type="entry name" value="FAD/NAD(P)-binding domain"/>
    <property type="match status" value="2"/>
</dbReference>
<evidence type="ECO:0000256" key="3">
    <source>
        <dbReference type="ARBA" id="ARBA00022630"/>
    </source>
</evidence>
<comment type="function">
    <text evidence="10">Catalyzes the reduction of glutathione disulfide (GSSG) to reduced glutathione (GSH). Constitutes the major mechanism to maintain a high GSH:GSSG ratio in the cytosol.</text>
</comment>
<evidence type="ECO:0000256" key="5">
    <source>
        <dbReference type="ARBA" id="ARBA00022857"/>
    </source>
</evidence>
<evidence type="ECO:0000313" key="14">
    <source>
        <dbReference type="EMBL" id="TWW60750.1"/>
    </source>
</evidence>
<reference evidence="14 15" key="1">
    <citation type="submission" date="2019-04" db="EMBL/GenBank/DDBJ databases">
        <title>Chromosome genome assembly for Takifugu flavidus.</title>
        <authorList>
            <person name="Xiao S."/>
        </authorList>
    </citation>
    <scope>NUCLEOTIDE SEQUENCE [LARGE SCALE GENOMIC DNA]</scope>
    <source>
        <strain evidence="14">HTHZ2018</strain>
        <tissue evidence="14">Muscle</tissue>
    </source>
</reference>
<comment type="caution">
    <text evidence="14">The sequence shown here is derived from an EMBL/GenBank/DDBJ whole genome shotgun (WGS) entry which is preliminary data.</text>
</comment>
<dbReference type="GO" id="GO:0050660">
    <property type="term" value="F:flavin adenine dinucleotide binding"/>
    <property type="evidence" value="ECO:0007669"/>
    <property type="project" value="InterPro"/>
</dbReference>
<dbReference type="GO" id="GO:0004362">
    <property type="term" value="F:glutathione-disulfide reductase (NADPH) activity"/>
    <property type="evidence" value="ECO:0007669"/>
    <property type="project" value="UniProtKB-EC"/>
</dbReference>
<feature type="domain" description="Pyridine nucleotide-disulphide oxidoreductase dimerisation" evidence="12">
    <location>
        <begin position="411"/>
        <end position="520"/>
    </location>
</feature>
<dbReference type="InterPro" id="IPR036188">
    <property type="entry name" value="FAD/NAD-bd_sf"/>
</dbReference>
<dbReference type="PANTHER" id="PTHR42737">
    <property type="entry name" value="GLUTATHIONE REDUCTASE"/>
    <property type="match status" value="1"/>
</dbReference>
<keyword evidence="4 11" id="KW-0274">FAD</keyword>
<dbReference type="GO" id="GO:0005739">
    <property type="term" value="C:mitochondrion"/>
    <property type="evidence" value="ECO:0007669"/>
    <property type="project" value="TreeGrafter"/>
</dbReference>
<dbReference type="PRINTS" id="PR00368">
    <property type="entry name" value="FADPNR"/>
</dbReference>
<feature type="domain" description="FAD/NAD(P)-binding" evidence="13">
    <location>
        <begin position="30"/>
        <end position="391"/>
    </location>
</feature>
<evidence type="ECO:0000313" key="15">
    <source>
        <dbReference type="Proteomes" id="UP000324091"/>
    </source>
</evidence>
<dbReference type="PRINTS" id="PR00411">
    <property type="entry name" value="PNDRDTASEI"/>
</dbReference>
<evidence type="ECO:0000256" key="10">
    <source>
        <dbReference type="ARBA" id="ARBA00056905"/>
    </source>
</evidence>
<gene>
    <name evidence="14" type="ORF">D4764_05G0008400</name>
</gene>
<dbReference type="InterPro" id="IPR016156">
    <property type="entry name" value="FAD/NAD-linked_Rdtase_dimer_sf"/>
</dbReference>
<evidence type="ECO:0000256" key="11">
    <source>
        <dbReference type="RuleBase" id="RU003691"/>
    </source>
</evidence>
<evidence type="ECO:0000256" key="2">
    <source>
        <dbReference type="ARBA" id="ARBA00007532"/>
    </source>
</evidence>
<keyword evidence="3 11" id="KW-0285">Flavoprotein</keyword>
<dbReference type="GO" id="GO:0034599">
    <property type="term" value="P:cellular response to oxidative stress"/>
    <property type="evidence" value="ECO:0007669"/>
    <property type="project" value="TreeGrafter"/>
</dbReference>
<keyword evidence="8 11" id="KW-0676">Redox-active center</keyword>
<keyword evidence="15" id="KW-1185">Reference proteome</keyword>
<comment type="cofactor">
    <cofactor evidence="1">
        <name>FAD</name>
        <dbReference type="ChEBI" id="CHEBI:57692"/>
    </cofactor>
</comment>
<dbReference type="FunFam" id="3.50.50.60:FF:000671">
    <property type="entry name" value="Thioredoxin reductase 2, tandem duplicate 1"/>
    <property type="match status" value="1"/>
</dbReference>
<accession>A0A5C6N4V6</accession>
<dbReference type="InterPro" id="IPR023753">
    <property type="entry name" value="FAD/NAD-binding_dom"/>
</dbReference>
<evidence type="ECO:0000256" key="4">
    <source>
        <dbReference type="ARBA" id="ARBA00022827"/>
    </source>
</evidence>
<dbReference type="SUPFAM" id="SSF55424">
    <property type="entry name" value="FAD/NAD-linked reductases, dimerisation (C-terminal) domain"/>
    <property type="match status" value="1"/>
</dbReference>
<dbReference type="InterPro" id="IPR046952">
    <property type="entry name" value="GSHR/TRXR-like"/>
</dbReference>
<evidence type="ECO:0000256" key="8">
    <source>
        <dbReference type="ARBA" id="ARBA00023284"/>
    </source>
</evidence>
<dbReference type="Pfam" id="PF07992">
    <property type="entry name" value="Pyr_redox_2"/>
    <property type="match status" value="1"/>
</dbReference>
<keyword evidence="7" id="KW-1015">Disulfide bond</keyword>
<evidence type="ECO:0000256" key="7">
    <source>
        <dbReference type="ARBA" id="ARBA00023157"/>
    </source>
</evidence>
<dbReference type="PROSITE" id="PS00076">
    <property type="entry name" value="PYRIDINE_REDOX_1"/>
    <property type="match status" value="1"/>
</dbReference>
<keyword evidence="6 11" id="KW-0560">Oxidoreductase</keyword>
<dbReference type="Pfam" id="PF02852">
    <property type="entry name" value="Pyr_redox_dim"/>
    <property type="match status" value="1"/>
</dbReference>
<dbReference type="Proteomes" id="UP000324091">
    <property type="component" value="Chromosome 5"/>
</dbReference>
<evidence type="ECO:0000256" key="9">
    <source>
        <dbReference type="ARBA" id="ARBA00049142"/>
    </source>
</evidence>
<dbReference type="InterPro" id="IPR004099">
    <property type="entry name" value="Pyr_nucl-diS_OxRdtase_dimer"/>
</dbReference>
<dbReference type="FunFam" id="3.50.50.60:FF:000200">
    <property type="entry name" value="Thioredoxin reductase 2, mitochondrial"/>
    <property type="match status" value="1"/>
</dbReference>
<comment type="similarity">
    <text evidence="2 11">Belongs to the class-I pyridine nucleotide-disulfide oxidoreductase family.</text>
</comment>
<dbReference type="GO" id="GO:0005829">
    <property type="term" value="C:cytosol"/>
    <property type="evidence" value="ECO:0007669"/>
    <property type="project" value="TreeGrafter"/>
</dbReference>
<dbReference type="EMBL" id="RHFK02000018">
    <property type="protein sequence ID" value="TWW60750.1"/>
    <property type="molecule type" value="Genomic_DNA"/>
</dbReference>
<dbReference type="SUPFAM" id="SSF51905">
    <property type="entry name" value="FAD/NAD(P)-binding domain"/>
    <property type="match status" value="2"/>
</dbReference>
<dbReference type="GO" id="GO:0045454">
    <property type="term" value="P:cell redox homeostasis"/>
    <property type="evidence" value="ECO:0007669"/>
    <property type="project" value="InterPro"/>
</dbReference>
<proteinExistence type="inferred from homology"/>
<dbReference type="FunFam" id="3.30.390.30:FF:000004">
    <property type="entry name" value="Thioredoxin reductase 1, cytoplasmic"/>
    <property type="match status" value="1"/>
</dbReference>
<organism evidence="14 15">
    <name type="scientific">Takifugu flavidus</name>
    <name type="common">sansaifugu</name>
    <dbReference type="NCBI Taxonomy" id="433684"/>
    <lineage>
        <taxon>Eukaryota</taxon>
        <taxon>Metazoa</taxon>
        <taxon>Chordata</taxon>
        <taxon>Craniata</taxon>
        <taxon>Vertebrata</taxon>
        <taxon>Euteleostomi</taxon>
        <taxon>Actinopterygii</taxon>
        <taxon>Neopterygii</taxon>
        <taxon>Teleostei</taxon>
        <taxon>Neoteleostei</taxon>
        <taxon>Acanthomorphata</taxon>
        <taxon>Eupercaria</taxon>
        <taxon>Tetraodontiformes</taxon>
        <taxon>Tetradontoidea</taxon>
        <taxon>Tetraodontidae</taxon>
        <taxon>Takifugu</taxon>
    </lineage>
</organism>
<evidence type="ECO:0000256" key="1">
    <source>
        <dbReference type="ARBA" id="ARBA00001974"/>
    </source>
</evidence>
<evidence type="ECO:0000259" key="13">
    <source>
        <dbReference type="Pfam" id="PF07992"/>
    </source>
</evidence>
<sequence>MAAFSRAKHRWKRDNLFRVLTRNLTGKYDYDLVVIGGGSGGLACSKEAALVGQKVAVLDYVEPSVKGTKWGLGGTCVNVGCIPKKLMHQAALLGTAVKDAKKYGWQIPEPIFHDWATMAEAVQNHVRSLNWGHRVQLQDKKVKYLNMRGSLVDEHTVKGVTKAGKETILTAKNIVIATGGRPKYPTNIPGAMEHGITSDDIFWLRKSPGKTLVVGASCILDLPENKEIIIWLQYQKIIVLNSSDVALECAGFLTGIGLDTTVMVRSIALRGFDQQMAVLVTDYMEAYGTKFAWKCIPKKVEKLTSGALQVTWMEINTSKEYQDTYDCILWAVGRAPETKLLGLDKLGVQINKETGKIIVRPDESTSVPNIYAFGDIAEGRPELTPTAIKAGKLLAHRLAGRSSELMNYHSVATTVFTPLEYGCVGLSEEEAEKRHGKDGIEVYHAFYKPLEFTVAERDAGQCYLKVVCEREGDQKILGLHFTGPNAGEVMQGFALSLKCGATYSHLLQTVGIHPTCAEEVIKVNITKRSGLDATVTGC</sequence>
<evidence type="ECO:0000256" key="6">
    <source>
        <dbReference type="ARBA" id="ARBA00023002"/>
    </source>
</evidence>
<name>A0A5C6N4V6_9TELE</name>
<protein>
    <submittedName>
        <fullName evidence="14">Thioredoxin reductase 2, mitochondrial</fullName>
    </submittedName>
</protein>